<dbReference type="AlphaFoldDB" id="A0A1H1YQK0"/>
<dbReference type="RefSeq" id="WP_093396890.1">
    <property type="nucleotide sequence ID" value="NZ_LT629736.1"/>
</dbReference>
<comment type="similarity">
    <text evidence="2 6">Belongs to the FliS family.</text>
</comment>
<evidence type="ECO:0000256" key="5">
    <source>
        <dbReference type="ARBA" id="ARBA00023186"/>
    </source>
</evidence>
<dbReference type="GO" id="GO:0044780">
    <property type="term" value="P:bacterial-type flagellum assembly"/>
    <property type="evidence" value="ECO:0007669"/>
    <property type="project" value="InterPro"/>
</dbReference>
<protein>
    <recommendedName>
        <fullName evidence="6">Flagellar secretion chaperone FliS</fullName>
    </recommendedName>
</protein>
<name>A0A1H1YQK0_9GAMM</name>
<dbReference type="PANTHER" id="PTHR34773">
    <property type="entry name" value="FLAGELLAR SECRETION CHAPERONE FLIS"/>
    <property type="match status" value="1"/>
</dbReference>
<gene>
    <name evidence="7" type="ORF">SAMN05216421_3236</name>
</gene>
<proteinExistence type="inferred from homology"/>
<evidence type="ECO:0000313" key="7">
    <source>
        <dbReference type="EMBL" id="SDT23693.1"/>
    </source>
</evidence>
<dbReference type="Gene3D" id="1.20.120.340">
    <property type="entry name" value="Flagellar protein FliS"/>
    <property type="match status" value="1"/>
</dbReference>
<evidence type="ECO:0000313" key="8">
    <source>
        <dbReference type="Proteomes" id="UP000243207"/>
    </source>
</evidence>
<dbReference type="GO" id="GO:0005829">
    <property type="term" value="C:cytosol"/>
    <property type="evidence" value="ECO:0007669"/>
    <property type="project" value="UniProtKB-SubCell"/>
</dbReference>
<organism evidence="7 8">
    <name type="scientific">Halopseudomonas xinjiangensis</name>
    <dbReference type="NCBI Taxonomy" id="487184"/>
    <lineage>
        <taxon>Bacteria</taxon>
        <taxon>Pseudomonadati</taxon>
        <taxon>Pseudomonadota</taxon>
        <taxon>Gammaproteobacteria</taxon>
        <taxon>Pseudomonadales</taxon>
        <taxon>Pseudomonadaceae</taxon>
        <taxon>Halopseudomonas</taxon>
    </lineage>
</organism>
<evidence type="ECO:0000256" key="1">
    <source>
        <dbReference type="ARBA" id="ARBA00004514"/>
    </source>
</evidence>
<comment type="subcellular location">
    <subcellularLocation>
        <location evidence="1 6">Cytoplasm</location>
        <location evidence="1 6">Cytosol</location>
    </subcellularLocation>
</comment>
<keyword evidence="7" id="KW-0966">Cell projection</keyword>
<reference evidence="8" key="1">
    <citation type="submission" date="2016-10" db="EMBL/GenBank/DDBJ databases">
        <authorList>
            <person name="Varghese N."/>
            <person name="Submissions S."/>
        </authorList>
    </citation>
    <scope>NUCLEOTIDE SEQUENCE [LARGE SCALE GENOMIC DNA]</scope>
    <source>
        <strain evidence="8">NRRL B-51270</strain>
    </source>
</reference>
<sequence length="134" mass="14648">MNDFLLEDSYEQYRSVDLEAKAASASPYDLVLVLVDGLLDELARARGHIEGRRYQQKGASLEKCMNILNGLSSALDFDNGGEVVAGLARLYDYCIYRLSDVSVTLSVEGIDEVIALVGTLREGWEGVNAARKAS</sequence>
<keyword evidence="5" id="KW-0143">Chaperone</keyword>
<dbReference type="InterPro" id="IPR003713">
    <property type="entry name" value="FliS"/>
</dbReference>
<evidence type="ECO:0000256" key="6">
    <source>
        <dbReference type="PIRNR" id="PIRNR039090"/>
    </source>
</evidence>
<keyword evidence="7" id="KW-0969">Cilium</keyword>
<dbReference type="OrthoDB" id="9792010at2"/>
<keyword evidence="4 6" id="KW-1005">Bacterial flagellum biogenesis</keyword>
<evidence type="ECO:0000256" key="4">
    <source>
        <dbReference type="ARBA" id="ARBA00022795"/>
    </source>
</evidence>
<keyword evidence="8" id="KW-1185">Reference proteome</keyword>
<evidence type="ECO:0000256" key="2">
    <source>
        <dbReference type="ARBA" id="ARBA00008787"/>
    </source>
</evidence>
<dbReference type="PANTHER" id="PTHR34773:SF1">
    <property type="entry name" value="FLAGELLAR SECRETION CHAPERONE FLIS"/>
    <property type="match status" value="1"/>
</dbReference>
<dbReference type="Proteomes" id="UP000243207">
    <property type="component" value="Chromosome I"/>
</dbReference>
<evidence type="ECO:0000256" key="3">
    <source>
        <dbReference type="ARBA" id="ARBA00022490"/>
    </source>
</evidence>
<keyword evidence="7" id="KW-0282">Flagellum</keyword>
<dbReference type="CDD" id="cd16098">
    <property type="entry name" value="FliS"/>
    <property type="match status" value="1"/>
</dbReference>
<keyword evidence="3 6" id="KW-0963">Cytoplasm</keyword>
<accession>A0A1H1YQK0</accession>
<dbReference type="EMBL" id="LT629736">
    <property type="protein sequence ID" value="SDT23693.1"/>
    <property type="molecule type" value="Genomic_DNA"/>
</dbReference>
<dbReference type="STRING" id="487184.SAMN05216421_3236"/>
<dbReference type="InterPro" id="IPR036584">
    <property type="entry name" value="FliS_sf"/>
</dbReference>
<dbReference type="NCBIfam" id="TIGR00208">
    <property type="entry name" value="fliS"/>
    <property type="match status" value="1"/>
</dbReference>
<dbReference type="PIRSF" id="PIRSF039090">
    <property type="entry name" value="Flis"/>
    <property type="match status" value="1"/>
</dbReference>
<dbReference type="Pfam" id="PF02561">
    <property type="entry name" value="FliS"/>
    <property type="match status" value="1"/>
</dbReference>
<dbReference type="SUPFAM" id="SSF101116">
    <property type="entry name" value="Flagellar export chaperone FliS"/>
    <property type="match status" value="1"/>
</dbReference>